<dbReference type="SUPFAM" id="SSF52058">
    <property type="entry name" value="L domain-like"/>
    <property type="match status" value="3"/>
</dbReference>
<evidence type="ECO:0000256" key="5">
    <source>
        <dbReference type="SAM" id="SignalP"/>
    </source>
</evidence>
<dbReference type="EMBL" id="MUGS01000002">
    <property type="protein sequence ID" value="OXG09277.1"/>
    <property type="molecule type" value="Genomic_DNA"/>
</dbReference>
<accession>A0A227PHC3</accession>
<evidence type="ECO:0000313" key="9">
    <source>
        <dbReference type="Proteomes" id="UP000214684"/>
    </source>
</evidence>
<dbReference type="PANTHER" id="PTHR47566:SF1">
    <property type="entry name" value="PROTEIN NUD1"/>
    <property type="match status" value="1"/>
</dbReference>
<dbReference type="Pfam" id="PF18962">
    <property type="entry name" value="Por_Secre_tail"/>
    <property type="match status" value="1"/>
</dbReference>
<gene>
    <name evidence="8" type="ORF">B0A64_00500</name>
</gene>
<dbReference type="GO" id="GO:0016798">
    <property type="term" value="F:hydrolase activity, acting on glycosyl bonds"/>
    <property type="evidence" value="ECO:0007669"/>
    <property type="project" value="InterPro"/>
</dbReference>
<feature type="domain" description="CBM-cenC" evidence="6">
    <location>
        <begin position="21"/>
        <end position="136"/>
    </location>
</feature>
<dbReference type="GO" id="GO:0035591">
    <property type="term" value="F:signaling adaptor activity"/>
    <property type="evidence" value="ECO:0007669"/>
    <property type="project" value="TreeGrafter"/>
</dbReference>
<dbReference type="AlphaFoldDB" id="A0A227PHC3"/>
<comment type="caution">
    <text evidence="8">The sequence shown here is derived from an EMBL/GenBank/DDBJ whole genome shotgun (WGS) entry which is preliminary data.</text>
</comment>
<dbReference type="RefSeq" id="WP_089477595.1">
    <property type="nucleotide sequence ID" value="NZ_MUGS01000002.1"/>
</dbReference>
<feature type="chain" id="PRO_5030039516" description="Secretion system C-terminal sorting domain-containing protein" evidence="5">
    <location>
        <begin position="19"/>
        <end position="1156"/>
    </location>
</feature>
<keyword evidence="3" id="KW-0677">Repeat</keyword>
<proteinExistence type="predicted"/>
<dbReference type="Gene3D" id="2.60.120.260">
    <property type="entry name" value="Galactose-binding domain-like"/>
    <property type="match status" value="1"/>
</dbReference>
<keyword evidence="4" id="KW-0378">Hydrolase</keyword>
<evidence type="ECO:0000259" key="6">
    <source>
        <dbReference type="Pfam" id="PF02018"/>
    </source>
</evidence>
<keyword evidence="9" id="KW-1185">Reference proteome</keyword>
<dbReference type="NCBIfam" id="TIGR04183">
    <property type="entry name" value="Por_Secre_tail"/>
    <property type="match status" value="1"/>
</dbReference>
<dbReference type="InterPro" id="IPR026444">
    <property type="entry name" value="Secre_tail"/>
</dbReference>
<name>A0A227PHC3_9FLAO</name>
<dbReference type="SUPFAM" id="SSF49785">
    <property type="entry name" value="Galactose-binding domain-like"/>
    <property type="match status" value="1"/>
</dbReference>
<evidence type="ECO:0000256" key="4">
    <source>
        <dbReference type="ARBA" id="ARBA00022801"/>
    </source>
</evidence>
<dbReference type="Proteomes" id="UP000214684">
    <property type="component" value="Unassembled WGS sequence"/>
</dbReference>
<dbReference type="OrthoDB" id="3179827at2"/>
<protein>
    <recommendedName>
        <fullName evidence="10">Secretion system C-terminal sorting domain-containing protein</fullName>
    </recommendedName>
</protein>
<evidence type="ECO:0000313" key="8">
    <source>
        <dbReference type="EMBL" id="OXG09277.1"/>
    </source>
</evidence>
<keyword evidence="2 5" id="KW-0732">Signal</keyword>
<keyword evidence="1" id="KW-0433">Leucine-rich repeat</keyword>
<feature type="domain" description="Secretion system C-terminal sorting" evidence="7">
    <location>
        <begin position="1085"/>
        <end position="1154"/>
    </location>
</feature>
<dbReference type="SMART" id="SM00365">
    <property type="entry name" value="LRR_SD22"/>
    <property type="match status" value="7"/>
</dbReference>
<sequence>MKTKLLLLLLLANFSIYAQTNLVSNAGFENWIAGVPQNWTISNSVTSNGDANTGLYSAKLSFTTLSPKIITQVPMKAGVTYTVKFKYKFVSSNYGGDHPIALNISKNGSSSTLSTSTFATNNLWTEKATTFTPDNDLSYDLSISTFSFDGASFIVLIDDIEVYVQGAEQYTLIPDANFENKLISLGFDSGTPDGRILTSRAALVTYLNLYNSSITDLTGIEAFVSLKSLDCSTNRLTRLNVSKNSALNYLDCSNNLITTLDLSNNTLLLTARCIYNKLTALDFSNNTALTSIRFGHNQLTSINVSKQSALEELDCSYNSIKVLDVTSNLNLWMLMCDNNLLESLNLSKNTKLTYLFANINRLTSLNIQNGTNYLFNPNTSVAAFYGNPDLRCIQVDNVAEANERWVNRKDAIASFSTDCAAYTLIPDTNFEKKLIALGIDKDGANGKVLTSNIASVTYLNITHSSITDLTGIQDFRALTNLYCYGNQIANLDISNNLNLSTLSCGENKLTSLNVSSNLALKSLTCSYTQLSTIDVSRNLALEELNVSVNNLINIDVSKNLLLKKLEIANNNIPAIDVTPYKDLETLSISYTKITNIDVSQNLKLTSLLTAGNKSLKSLDVTKNTALKYLLTADCLLSTINVSQNKALEILDIGRNKIETLDVSNNPALTSLYVESNLLTSINLNNNNNTLLTNTVFFGSNPKLYCIQVDNVEYANTNWSDKKDITTNFSSTPCPSSDSYTLIPDINFENKLISSGVDTGVPDGRVLTANVRTLTNLSLSNSSIKNLTGIEDFKELRFLDIRKNQIETLDLSSNTKLLDINASENGLTTLNVSKNILLTNLLVSKNQLTTLDLSKNTLLKLVQCTFNKLTNLNINNASLMTILNCGNNELTSLDVSNNIALIDLTCEKNAITSLNVTNNKALEFLYCSANKLTSLDVTKNINLWALYCDMNQLTTLNVSKNTLLNQLYVYNNSLTAIDVSKNTELSIFYCFYNQLTSVDISNNPKITYLQADLNKLTSLNLKNGKNTIIDRKYTNFNNNPNLSCIIVDDVAYSNANWSNLKDATASYAATCSTLGLSDTAFDKVAVYPNPTKGEVNINNIALEKATVYNSLGQLVKTFVLNPGDTNNTINLSGLPKGIYYVYLINEDAASAKKIILE</sequence>
<dbReference type="InterPro" id="IPR003305">
    <property type="entry name" value="CenC_carb-bd"/>
</dbReference>
<reference evidence="8 9" key="1">
    <citation type="submission" date="2016-11" db="EMBL/GenBank/DDBJ databases">
        <title>Whole genomes of Flavobacteriaceae.</title>
        <authorList>
            <person name="Stine C."/>
            <person name="Li C."/>
            <person name="Tadesse D."/>
        </authorList>
    </citation>
    <scope>NUCLEOTIDE SEQUENCE [LARGE SCALE GENOMIC DNA]</scope>
    <source>
        <strain evidence="8 9">DSM 24704</strain>
    </source>
</reference>
<dbReference type="InterPro" id="IPR008979">
    <property type="entry name" value="Galactose-bd-like_sf"/>
</dbReference>
<dbReference type="InterPro" id="IPR052574">
    <property type="entry name" value="CDIRP"/>
</dbReference>
<dbReference type="PANTHER" id="PTHR47566">
    <property type="match status" value="1"/>
</dbReference>
<organism evidence="8 9">
    <name type="scientific">Flavobacterium araucananum</name>
    <dbReference type="NCBI Taxonomy" id="946678"/>
    <lineage>
        <taxon>Bacteria</taxon>
        <taxon>Pseudomonadati</taxon>
        <taxon>Bacteroidota</taxon>
        <taxon>Flavobacteriia</taxon>
        <taxon>Flavobacteriales</taxon>
        <taxon>Flavobacteriaceae</taxon>
        <taxon>Flavobacterium</taxon>
    </lineage>
</organism>
<dbReference type="Pfam" id="PF02018">
    <property type="entry name" value="CBM_4_9"/>
    <property type="match status" value="1"/>
</dbReference>
<evidence type="ECO:0000259" key="7">
    <source>
        <dbReference type="Pfam" id="PF18962"/>
    </source>
</evidence>
<dbReference type="InterPro" id="IPR032675">
    <property type="entry name" value="LRR_dom_sf"/>
</dbReference>
<evidence type="ECO:0008006" key="10">
    <source>
        <dbReference type="Google" id="ProtNLM"/>
    </source>
</evidence>
<dbReference type="Gene3D" id="3.80.10.10">
    <property type="entry name" value="Ribonuclease Inhibitor"/>
    <property type="match status" value="3"/>
</dbReference>
<evidence type="ECO:0000256" key="1">
    <source>
        <dbReference type="ARBA" id="ARBA00022614"/>
    </source>
</evidence>
<evidence type="ECO:0000256" key="3">
    <source>
        <dbReference type="ARBA" id="ARBA00022737"/>
    </source>
</evidence>
<feature type="signal peptide" evidence="5">
    <location>
        <begin position="1"/>
        <end position="18"/>
    </location>
</feature>
<evidence type="ECO:0000256" key="2">
    <source>
        <dbReference type="ARBA" id="ARBA00022729"/>
    </source>
</evidence>